<name>Q6BA73_9PROT</name>
<proteinExistence type="inferred from homology"/>
<dbReference type="GO" id="GO:0016491">
    <property type="term" value="F:oxidoreductase activity"/>
    <property type="evidence" value="ECO:0007669"/>
    <property type="project" value="UniProtKB-KW"/>
</dbReference>
<dbReference type="EMBL" id="AY671989">
    <property type="protein sequence ID" value="AAT90298.1"/>
    <property type="molecule type" value="Genomic_DNA"/>
</dbReference>
<dbReference type="PANTHER" id="PTHR43639">
    <property type="entry name" value="OXIDOREDUCTASE, SHORT-CHAIN DEHYDROGENASE/REDUCTASE FAMILY (AFU_ORTHOLOGUE AFUA_5G02870)"/>
    <property type="match status" value="1"/>
</dbReference>
<evidence type="ECO:0000256" key="1">
    <source>
        <dbReference type="ARBA" id="ARBA00006484"/>
    </source>
</evidence>
<dbReference type="SUPFAM" id="SSF51735">
    <property type="entry name" value="NAD(P)-binding Rossmann-fold domains"/>
    <property type="match status" value="1"/>
</dbReference>
<evidence type="ECO:0000256" key="2">
    <source>
        <dbReference type="ARBA" id="ARBA00023002"/>
    </source>
</evidence>
<protein>
    <submittedName>
        <fullName evidence="3">Putative short chain dehydrogenase/reductase</fullName>
    </submittedName>
</protein>
<dbReference type="CDD" id="cd05233">
    <property type="entry name" value="SDR_c"/>
    <property type="match status" value="1"/>
</dbReference>
<dbReference type="Gene3D" id="3.40.50.720">
    <property type="entry name" value="NAD(P)-binding Rossmann-like Domain"/>
    <property type="match status" value="1"/>
</dbReference>
<dbReference type="PRINTS" id="PR00081">
    <property type="entry name" value="GDHRDH"/>
</dbReference>
<evidence type="ECO:0000313" key="3">
    <source>
        <dbReference type="EMBL" id="AAT90298.1"/>
    </source>
</evidence>
<organism evidence="3">
    <name type="scientific">uncultured proteobacterium eBACred25D05</name>
    <dbReference type="NCBI Taxonomy" id="287841"/>
    <lineage>
        <taxon>Bacteria</taxon>
        <taxon>Pseudomonadati</taxon>
        <taxon>Pseudomonadota</taxon>
        <taxon>environmental samples</taxon>
    </lineage>
</organism>
<sequence>MTANYSDLENKSVFVTGGGSGIGAEITKAFIQQGAKVTFVQRSDAREFCDEIEAEFNSRPYFIKCDITDLEALKGAVESASSVHGDVEVLINNAANDDRHETFKVTEEYWDNSQAINLKSYFFTCQFVLAGMRAKGRGSIINFSSISYMMGNSGYPTYTTANAGIMGMTRSLAREFGPDNIRVNAIAPGWVLTKKQIDKWATPDGLKAHLDRQCIKSHLKENDIAGGTLFLASASSSMITGQLIAIDGGVVMTG</sequence>
<dbReference type="AlphaFoldDB" id="Q6BA73"/>
<dbReference type="InterPro" id="IPR002347">
    <property type="entry name" value="SDR_fam"/>
</dbReference>
<reference evidence="3" key="1">
    <citation type="journal article" date="2005" name="Appl. Environ. Microbiol.">
        <title>Roseobacter-like bacteria in red and mediterranean sea aerobic anoxygenic photosynthetic populations.</title>
        <authorList>
            <person name="Oz A."/>
            <person name="Sabehi G."/>
            <person name="Koblizek M."/>
            <person name="Massana R."/>
            <person name="Beja O."/>
        </authorList>
    </citation>
    <scope>NUCLEOTIDE SEQUENCE</scope>
</reference>
<dbReference type="PRINTS" id="PR00080">
    <property type="entry name" value="SDRFAMILY"/>
</dbReference>
<keyword evidence="2" id="KW-0560">Oxidoreductase</keyword>
<dbReference type="FunFam" id="3.40.50.720:FF:000084">
    <property type="entry name" value="Short-chain dehydrogenase reductase"/>
    <property type="match status" value="1"/>
</dbReference>
<dbReference type="Pfam" id="PF13561">
    <property type="entry name" value="adh_short_C2"/>
    <property type="match status" value="1"/>
</dbReference>
<comment type="similarity">
    <text evidence="1">Belongs to the short-chain dehydrogenases/reductases (SDR) family.</text>
</comment>
<dbReference type="InterPro" id="IPR036291">
    <property type="entry name" value="NAD(P)-bd_dom_sf"/>
</dbReference>
<accession>Q6BA73</accession>
<dbReference type="PANTHER" id="PTHR43639:SF1">
    <property type="entry name" value="SHORT-CHAIN DEHYDROGENASE_REDUCTASE FAMILY PROTEIN"/>
    <property type="match status" value="1"/>
</dbReference>